<organism evidence="1 2">
    <name type="scientific">Ralstonia mojiangensis</name>
    <dbReference type="NCBI Taxonomy" id="2953895"/>
    <lineage>
        <taxon>Bacteria</taxon>
        <taxon>Pseudomonadati</taxon>
        <taxon>Pseudomonadota</taxon>
        <taxon>Betaproteobacteria</taxon>
        <taxon>Burkholderiales</taxon>
        <taxon>Burkholderiaceae</taxon>
        <taxon>Ralstonia</taxon>
    </lineage>
</organism>
<evidence type="ECO:0000313" key="1">
    <source>
        <dbReference type="EMBL" id="MCT7313248.1"/>
    </source>
</evidence>
<evidence type="ECO:0008006" key="3">
    <source>
        <dbReference type="Google" id="ProtNLM"/>
    </source>
</evidence>
<reference evidence="1 2" key="1">
    <citation type="journal article" date="2023" name="Front. Microbiol.">
        <title>Ralstonia chuxiongensis sp. nov., Ralstonia mojiangensis sp. nov., and Ralstonia soli sp. nov., isolated from tobacco fields, are three novel species in the family Burkholderiaceae.</title>
        <authorList>
            <person name="Lu C.H."/>
            <person name="Zhang Y.Y."/>
            <person name="Jiang N."/>
            <person name="Chen W."/>
            <person name="Shao X."/>
            <person name="Zhao Z.M."/>
            <person name="Lu W.L."/>
            <person name="Hu X."/>
            <person name="Xi Y.X."/>
            <person name="Zou S.Y."/>
            <person name="Wei Q.J."/>
            <person name="Lin Z.L."/>
            <person name="Gong L."/>
            <person name="Gai X.T."/>
            <person name="Zhang L.Q."/>
            <person name="Li J.Y."/>
            <person name="Jin Y."/>
            <person name="Xia Z.Y."/>
        </authorList>
    </citation>
    <scope>NUCLEOTIDE SEQUENCE [LARGE SCALE GENOMIC DNA]</scope>
    <source>
        <strain evidence="1 2">22TCJT01-1</strain>
    </source>
</reference>
<dbReference type="Proteomes" id="UP001164420">
    <property type="component" value="Unassembled WGS sequence"/>
</dbReference>
<sequence>MSACTPQSVLSTSPLFSLGQIVATPGALDLLDRTGTNASGLLWRHQCGDWGAVCAEDAQSNRQAVVEDARILSAYELGSRRERLWIITEADRSITTLLLPADY</sequence>
<proteinExistence type="predicted"/>
<keyword evidence="2" id="KW-1185">Reference proteome</keyword>
<comment type="caution">
    <text evidence="1">The sequence shown here is derived from an EMBL/GenBank/DDBJ whole genome shotgun (WGS) entry which is preliminary data.</text>
</comment>
<gene>
    <name evidence="1" type="ORF">N5J06_19925</name>
</gene>
<accession>A0ABT2LEH8</accession>
<protein>
    <recommendedName>
        <fullName evidence="3">Type I restriction endonuclease subunit M</fullName>
    </recommendedName>
</protein>
<dbReference type="RefSeq" id="WP_260784995.1">
    <property type="nucleotide sequence ID" value="NZ_JAOCQI010000003.1"/>
</dbReference>
<evidence type="ECO:0000313" key="2">
    <source>
        <dbReference type="Proteomes" id="UP001164420"/>
    </source>
</evidence>
<dbReference type="EMBL" id="JAOCQI010000003">
    <property type="protein sequence ID" value="MCT7313248.1"/>
    <property type="molecule type" value="Genomic_DNA"/>
</dbReference>
<name>A0ABT2LEH8_9RALS</name>